<comment type="similarity">
    <text evidence="1">Belongs to the actin family.</text>
</comment>
<proteinExistence type="inferred from homology"/>
<protein>
    <recommendedName>
        <fullName evidence="4">Actin-related protein 10</fullName>
    </recommendedName>
</protein>
<dbReference type="EMBL" id="CAKKLH010000002">
    <property type="protein sequence ID" value="CAH0098488.1"/>
    <property type="molecule type" value="Genomic_DNA"/>
</dbReference>
<dbReference type="Proteomes" id="UP000789390">
    <property type="component" value="Unassembled WGS sequence"/>
</dbReference>
<sequence length="394" mass="43712">MVIHDNDRHAVVLDIGRAYTKCGFVGENEPRVIIPSKVDGSKKGEGVYLHEYSNEKELHLNLVKFLHHIFFKYLLVNHRERRIVIVESLLCPTEFREILAKVLFVHFEVPSVLFVPSHLVTLYTLGINTAFVIDVGHEETTMIPVCEGTPLIHAWQAQPLGAKAIQGRLESLLLLRAKVQGSDGQKVDLVDVMPKLSRGILEDIVVRTCFVTTLPRSRQLVASRTNEAGPSPPVPPPTILYPLSGNNNLTLDGSVREESAEVLFETDNEMVSLASMILDSILASPIDFRIPLAENLVVIGGGSMMPGLKARLMEEVKDLQLHPKYASRIALKVLKVHRPPAKSNYAAWLGGAILGATEAIATRSYTREIYMQTNHVPDWNNLADNTKEIDSRAG</sequence>
<comment type="caution">
    <text evidence="2">The sequence shown here is derived from an EMBL/GenBank/DDBJ whole genome shotgun (WGS) entry which is preliminary data.</text>
</comment>
<evidence type="ECO:0000313" key="2">
    <source>
        <dbReference type="EMBL" id="CAH0098488.1"/>
    </source>
</evidence>
<keyword evidence="3" id="KW-1185">Reference proteome</keyword>
<dbReference type="Gene3D" id="3.30.420.40">
    <property type="match status" value="2"/>
</dbReference>
<dbReference type="InterPro" id="IPR043129">
    <property type="entry name" value="ATPase_NBD"/>
</dbReference>
<organism evidence="2 3">
    <name type="scientific">Daphnia galeata</name>
    <dbReference type="NCBI Taxonomy" id="27404"/>
    <lineage>
        <taxon>Eukaryota</taxon>
        <taxon>Metazoa</taxon>
        <taxon>Ecdysozoa</taxon>
        <taxon>Arthropoda</taxon>
        <taxon>Crustacea</taxon>
        <taxon>Branchiopoda</taxon>
        <taxon>Diplostraca</taxon>
        <taxon>Cladocera</taxon>
        <taxon>Anomopoda</taxon>
        <taxon>Daphniidae</taxon>
        <taxon>Daphnia</taxon>
    </lineage>
</organism>
<dbReference type="SUPFAM" id="SSF53067">
    <property type="entry name" value="Actin-like ATPase domain"/>
    <property type="match status" value="2"/>
</dbReference>
<gene>
    <name evidence="2" type="ORF">DGAL_LOCUS569</name>
</gene>
<name>A0A8J2W980_9CRUS</name>
<reference evidence="2" key="1">
    <citation type="submission" date="2021-11" db="EMBL/GenBank/DDBJ databases">
        <authorList>
            <person name="Schell T."/>
        </authorList>
    </citation>
    <scope>NUCLEOTIDE SEQUENCE</scope>
    <source>
        <strain evidence="2">M5</strain>
    </source>
</reference>
<evidence type="ECO:0000256" key="1">
    <source>
        <dbReference type="RuleBase" id="RU000487"/>
    </source>
</evidence>
<evidence type="ECO:0000313" key="3">
    <source>
        <dbReference type="Proteomes" id="UP000789390"/>
    </source>
</evidence>
<dbReference type="InterPro" id="IPR004000">
    <property type="entry name" value="Actin"/>
</dbReference>
<dbReference type="AlphaFoldDB" id="A0A8J2W980"/>
<dbReference type="OrthoDB" id="337660at2759"/>
<dbReference type="CDD" id="cd10207">
    <property type="entry name" value="ASKHA_NBD_Arp10"/>
    <property type="match status" value="1"/>
</dbReference>
<accession>A0A8J2W980</accession>
<dbReference type="PANTHER" id="PTHR11937">
    <property type="entry name" value="ACTIN"/>
    <property type="match status" value="1"/>
</dbReference>
<dbReference type="FunFam" id="3.90.640.10:FF:000207">
    <property type="entry name" value="Uncharacterized protein"/>
    <property type="match status" value="1"/>
</dbReference>
<dbReference type="Pfam" id="PF00022">
    <property type="entry name" value="Actin"/>
    <property type="match status" value="1"/>
</dbReference>
<dbReference type="SMART" id="SM00268">
    <property type="entry name" value="ACTIN"/>
    <property type="match status" value="1"/>
</dbReference>
<dbReference type="Gene3D" id="3.90.640.10">
    <property type="entry name" value="Actin, Chain A, domain 4"/>
    <property type="match status" value="1"/>
</dbReference>
<evidence type="ECO:0008006" key="4">
    <source>
        <dbReference type="Google" id="ProtNLM"/>
    </source>
</evidence>